<dbReference type="Proteomes" id="UP000236291">
    <property type="component" value="Unassembled WGS sequence"/>
</dbReference>
<reference evidence="3 4" key="2">
    <citation type="journal article" date="2017" name="Front. Plant Sci.">
        <title>Gene Classification and Mining of Molecular Markers Useful in Red Clover (Trifolium pratense) Breeding.</title>
        <authorList>
            <person name="Istvanek J."/>
            <person name="Dluhosova J."/>
            <person name="Dluhos P."/>
            <person name="Patkova L."/>
            <person name="Nedelnik J."/>
            <person name="Repkova J."/>
        </authorList>
    </citation>
    <scope>NUCLEOTIDE SEQUENCE [LARGE SCALE GENOMIC DNA]</scope>
    <source>
        <strain evidence="4">cv. Tatra</strain>
        <tissue evidence="3">Young leaves</tissue>
    </source>
</reference>
<feature type="non-terminal residue" evidence="3">
    <location>
        <position position="1"/>
    </location>
</feature>
<dbReference type="EMBL" id="ASHM01053891">
    <property type="protein sequence ID" value="PNX87456.1"/>
    <property type="molecule type" value="Genomic_DNA"/>
</dbReference>
<sequence>RIVAARANNQMVDEKMDPLSQLMVDENVAREGRSKRKHEGRITMEIPREKKLDPNPSDDLPSNPVKKRKTNVLAIIQGVSPLNPESEENLQPSSSQNILPANPTAPSVWDPSFNPMGFIEKELNLVGDSSCFSDTSAEELQKLYLSHGLQSLFLGHLLSSRQEQKVSEATNKVNFVSNNLEAVDKRYTKAKGKFEEELKGLRESREKEAERIKKESEKALWKEFEEKMDKLKQSHAAKEQEFKEKAASHTELVAKLKKEKEEAASNLETATKENAKLKGEVEVLQISLAGQFEEGFDFALDQVRFVFLDLDAERLKEVDATIKLWMARWFHMLLLRISDIFYFD</sequence>
<protein>
    <submittedName>
        <fullName evidence="3">Uncharacterized protein</fullName>
    </submittedName>
</protein>
<comment type="caution">
    <text evidence="3">The sequence shown here is derived from an EMBL/GenBank/DDBJ whole genome shotgun (WGS) entry which is preliminary data.</text>
</comment>
<gene>
    <name evidence="3" type="ORF">L195_g043545</name>
</gene>
<feature type="region of interest" description="Disordered" evidence="2">
    <location>
        <begin position="26"/>
        <end position="68"/>
    </location>
</feature>
<accession>A0A2K3M9J4</accession>
<evidence type="ECO:0000313" key="3">
    <source>
        <dbReference type="EMBL" id="PNX87456.1"/>
    </source>
</evidence>
<proteinExistence type="predicted"/>
<feature type="region of interest" description="Disordered" evidence="2">
    <location>
        <begin position="83"/>
        <end position="103"/>
    </location>
</feature>
<feature type="compositionally biased region" description="Polar residues" evidence="2">
    <location>
        <begin position="89"/>
        <end position="99"/>
    </location>
</feature>
<keyword evidence="1" id="KW-0175">Coiled coil</keyword>
<evidence type="ECO:0000313" key="4">
    <source>
        <dbReference type="Proteomes" id="UP000236291"/>
    </source>
</evidence>
<evidence type="ECO:0000256" key="1">
    <source>
        <dbReference type="SAM" id="Coils"/>
    </source>
</evidence>
<reference evidence="3 4" key="1">
    <citation type="journal article" date="2014" name="Am. J. Bot.">
        <title>Genome assembly and annotation for red clover (Trifolium pratense; Fabaceae).</title>
        <authorList>
            <person name="Istvanek J."/>
            <person name="Jaros M."/>
            <person name="Krenek A."/>
            <person name="Repkova J."/>
        </authorList>
    </citation>
    <scope>NUCLEOTIDE SEQUENCE [LARGE SCALE GENOMIC DNA]</scope>
    <source>
        <strain evidence="4">cv. Tatra</strain>
        <tissue evidence="3">Young leaves</tissue>
    </source>
</reference>
<evidence type="ECO:0000256" key="2">
    <source>
        <dbReference type="SAM" id="MobiDB-lite"/>
    </source>
</evidence>
<organism evidence="3 4">
    <name type="scientific">Trifolium pratense</name>
    <name type="common">Red clover</name>
    <dbReference type="NCBI Taxonomy" id="57577"/>
    <lineage>
        <taxon>Eukaryota</taxon>
        <taxon>Viridiplantae</taxon>
        <taxon>Streptophyta</taxon>
        <taxon>Embryophyta</taxon>
        <taxon>Tracheophyta</taxon>
        <taxon>Spermatophyta</taxon>
        <taxon>Magnoliopsida</taxon>
        <taxon>eudicotyledons</taxon>
        <taxon>Gunneridae</taxon>
        <taxon>Pentapetalae</taxon>
        <taxon>rosids</taxon>
        <taxon>fabids</taxon>
        <taxon>Fabales</taxon>
        <taxon>Fabaceae</taxon>
        <taxon>Papilionoideae</taxon>
        <taxon>50 kb inversion clade</taxon>
        <taxon>NPAAA clade</taxon>
        <taxon>Hologalegina</taxon>
        <taxon>IRL clade</taxon>
        <taxon>Trifolieae</taxon>
        <taxon>Trifolium</taxon>
    </lineage>
</organism>
<feature type="compositionally biased region" description="Basic and acidic residues" evidence="2">
    <location>
        <begin position="40"/>
        <end position="53"/>
    </location>
</feature>
<feature type="coiled-coil region" evidence="1">
    <location>
        <begin position="191"/>
        <end position="287"/>
    </location>
</feature>
<dbReference type="AlphaFoldDB" id="A0A2K3M9J4"/>
<feature type="compositionally biased region" description="Low complexity" evidence="2">
    <location>
        <begin position="54"/>
        <end position="64"/>
    </location>
</feature>
<name>A0A2K3M9J4_TRIPR</name>